<comment type="caution">
    <text evidence="7">The sequence shown here is derived from an EMBL/GenBank/DDBJ whole genome shotgun (WGS) entry which is preliminary data.</text>
</comment>
<dbReference type="Proteomes" id="UP001153365">
    <property type="component" value="Unassembled WGS sequence"/>
</dbReference>
<evidence type="ECO:0000313" key="7">
    <source>
        <dbReference type="EMBL" id="CAH7683080.1"/>
    </source>
</evidence>
<feature type="region of interest" description="Disordered" evidence="6">
    <location>
        <begin position="62"/>
        <end position="116"/>
    </location>
</feature>
<dbReference type="Pfam" id="PF10198">
    <property type="entry name" value="Ada3"/>
    <property type="match status" value="1"/>
</dbReference>
<evidence type="ECO:0000256" key="1">
    <source>
        <dbReference type="ARBA" id="ARBA00004123"/>
    </source>
</evidence>
<evidence type="ECO:0000256" key="4">
    <source>
        <dbReference type="ARBA" id="ARBA00023163"/>
    </source>
</evidence>
<evidence type="ECO:0000256" key="2">
    <source>
        <dbReference type="ARBA" id="ARBA00005330"/>
    </source>
</evidence>
<comment type="subcellular location">
    <subcellularLocation>
        <location evidence="1">Nucleus</location>
    </subcellularLocation>
</comment>
<protein>
    <submittedName>
        <fullName evidence="7">Histone acetyltransferases subunit 3-domain-containing protein</fullName>
    </submittedName>
</protein>
<dbReference type="InterPro" id="IPR019340">
    <property type="entry name" value="Histone_AcTrfase_su3"/>
</dbReference>
<dbReference type="PANTHER" id="PTHR13556:SF2">
    <property type="entry name" value="TRANSCRIPTIONAL ADAPTER 3"/>
    <property type="match status" value="1"/>
</dbReference>
<feature type="region of interest" description="Disordered" evidence="6">
    <location>
        <begin position="161"/>
        <end position="186"/>
    </location>
</feature>
<reference evidence="7" key="1">
    <citation type="submission" date="2022-06" db="EMBL/GenBank/DDBJ databases">
        <authorList>
            <consortium name="SYNGENTA / RWTH Aachen University"/>
        </authorList>
    </citation>
    <scope>NUCLEOTIDE SEQUENCE</scope>
</reference>
<evidence type="ECO:0000256" key="6">
    <source>
        <dbReference type="SAM" id="MobiDB-lite"/>
    </source>
</evidence>
<feature type="region of interest" description="Disordered" evidence="6">
    <location>
        <begin position="267"/>
        <end position="290"/>
    </location>
</feature>
<dbReference type="GO" id="GO:0005634">
    <property type="term" value="C:nucleus"/>
    <property type="evidence" value="ECO:0007669"/>
    <property type="project" value="UniProtKB-SubCell"/>
</dbReference>
<dbReference type="GO" id="GO:0006357">
    <property type="term" value="P:regulation of transcription by RNA polymerase II"/>
    <property type="evidence" value="ECO:0007669"/>
    <property type="project" value="TreeGrafter"/>
</dbReference>
<dbReference type="EMBL" id="CALTRL010004439">
    <property type="protein sequence ID" value="CAH7683080.1"/>
    <property type="molecule type" value="Genomic_DNA"/>
</dbReference>
<dbReference type="GO" id="GO:0003713">
    <property type="term" value="F:transcription coactivator activity"/>
    <property type="evidence" value="ECO:0007669"/>
    <property type="project" value="TreeGrafter"/>
</dbReference>
<keyword evidence="3" id="KW-0805">Transcription regulation</keyword>
<evidence type="ECO:0000256" key="5">
    <source>
        <dbReference type="ARBA" id="ARBA00023242"/>
    </source>
</evidence>
<dbReference type="AlphaFoldDB" id="A0AAV0B969"/>
<evidence type="ECO:0000313" key="8">
    <source>
        <dbReference type="Proteomes" id="UP001153365"/>
    </source>
</evidence>
<evidence type="ECO:0000256" key="3">
    <source>
        <dbReference type="ARBA" id="ARBA00023015"/>
    </source>
</evidence>
<comment type="similarity">
    <text evidence="2">Belongs to the NGG1 family.</text>
</comment>
<sequence length="801" mass="88494">MSNVCSVPFCPRPLFLKKKKRKRNGFESIVCSSVAAVEINSEKDSPETSRSSLNHKVRRLERGFSPAPLSPSTDSLPLASRFYSTPPLPQASPPPLPTSGPPPLPAEAFPPLPSLPPPPLPAVPPLHPIPPPPEPISCINILPTAIQAVEDYSATFSETLKQSSISPQKPKDLTSTSQNCATLSPEWSRNSEIRGYNADISDEKPLIPPLRNSETPELSGTIPFNPDSSQLNLTQTLVSATTLAKDVLASQTTVHFNLNEFAPRSQFRDSALPNHSLKSKDKETSGRRPTTSWLKFGLSTAQIQKLAPIHPSSSSLTPTTNSFFSASNKPIASSTSRANTPVVDHTDDFTLNFKSFYPAPPKISSLPPSFPLAQGEVNQDFSKTKTPSSQVPIHQFQNWVNDNYLRSYGEDDLAFLSLEYSSINGCLTRRPRHRPDSNDRVIEETNTPSGEVDFTFEIPALGRHYSEVWREEDIGTVPQSTAEPSPLDGLNLKGDKHSTCHLTLRTCPSDVNESTIMTEKIGVGPLTERLISLIQPLVRQNKTNTDDPKSNIEPLEANIHSISAVTGKPISNKSEQALVAPPRLDLYVHQLDSVDLEERVMRELRHIGIMSSDEVVDWSKREDDEISIALRATQNALRNQSHVNSLRKARISEIVRARMAYQEFEQIKDGLDRLIEQGWNKLLRNDSKKKPSGKRKPVKNKNKVQVLDDEDEAVLGGVQLPLPDYLLGAIQKRQELIAKMTPVFKKLGNFPPTENQKVPFPGGLESGSVAGGTRRFTEMPTKSVYSDLDEELKKNQTDGVC</sequence>
<gene>
    <name evidence="7" type="ORF">PPACK8108_LOCUS16366</name>
</gene>
<name>A0AAV0B969_PHAPC</name>
<proteinExistence type="inferred from homology"/>
<keyword evidence="8" id="KW-1185">Reference proteome</keyword>
<feature type="compositionally biased region" description="Pro residues" evidence="6">
    <location>
        <begin position="86"/>
        <end position="116"/>
    </location>
</feature>
<keyword evidence="4" id="KW-0804">Transcription</keyword>
<accession>A0AAV0B969</accession>
<keyword evidence="5" id="KW-0539">Nucleus</keyword>
<feature type="region of interest" description="Disordered" evidence="6">
    <location>
        <begin position="755"/>
        <end position="782"/>
    </location>
</feature>
<dbReference type="PANTHER" id="PTHR13556">
    <property type="entry name" value="TRANSCRIPTIONAL ADAPTER 3-RELATED"/>
    <property type="match status" value="1"/>
</dbReference>
<organism evidence="7 8">
    <name type="scientific">Phakopsora pachyrhizi</name>
    <name type="common">Asian soybean rust disease fungus</name>
    <dbReference type="NCBI Taxonomy" id="170000"/>
    <lineage>
        <taxon>Eukaryota</taxon>
        <taxon>Fungi</taxon>
        <taxon>Dikarya</taxon>
        <taxon>Basidiomycota</taxon>
        <taxon>Pucciniomycotina</taxon>
        <taxon>Pucciniomycetes</taxon>
        <taxon>Pucciniales</taxon>
        <taxon>Phakopsoraceae</taxon>
        <taxon>Phakopsora</taxon>
    </lineage>
</organism>
<dbReference type="GO" id="GO:0000124">
    <property type="term" value="C:SAGA complex"/>
    <property type="evidence" value="ECO:0007669"/>
    <property type="project" value="TreeGrafter"/>
</dbReference>